<sequence length="21" mass="2521">MLLRQYQLPKFVKISLLFAVI</sequence>
<evidence type="ECO:0000313" key="2">
    <source>
        <dbReference type="WBParaSite" id="nRc.2.0.1.t31177-RA"/>
    </source>
</evidence>
<dbReference type="WBParaSite" id="nRc.2.0.1.t31177-RA">
    <property type="protein sequence ID" value="nRc.2.0.1.t31177-RA"/>
    <property type="gene ID" value="nRc.2.0.1.g31177"/>
</dbReference>
<keyword evidence="1" id="KW-1185">Reference proteome</keyword>
<reference evidence="2" key="1">
    <citation type="submission" date="2022-11" db="UniProtKB">
        <authorList>
            <consortium name="WormBaseParasite"/>
        </authorList>
    </citation>
    <scope>IDENTIFICATION</scope>
</reference>
<name>A0A915JXW0_ROMCU</name>
<accession>A0A915JXW0</accession>
<proteinExistence type="predicted"/>
<dbReference type="AlphaFoldDB" id="A0A915JXW0"/>
<organism evidence="1 2">
    <name type="scientific">Romanomermis culicivorax</name>
    <name type="common">Nematode worm</name>
    <dbReference type="NCBI Taxonomy" id="13658"/>
    <lineage>
        <taxon>Eukaryota</taxon>
        <taxon>Metazoa</taxon>
        <taxon>Ecdysozoa</taxon>
        <taxon>Nematoda</taxon>
        <taxon>Enoplea</taxon>
        <taxon>Dorylaimia</taxon>
        <taxon>Mermithida</taxon>
        <taxon>Mermithoidea</taxon>
        <taxon>Mermithidae</taxon>
        <taxon>Romanomermis</taxon>
    </lineage>
</organism>
<protein>
    <submittedName>
        <fullName evidence="2">Uncharacterized protein</fullName>
    </submittedName>
</protein>
<dbReference type="Proteomes" id="UP000887565">
    <property type="component" value="Unplaced"/>
</dbReference>
<evidence type="ECO:0000313" key="1">
    <source>
        <dbReference type="Proteomes" id="UP000887565"/>
    </source>
</evidence>